<dbReference type="SUPFAM" id="SSF47095">
    <property type="entry name" value="HMG-box"/>
    <property type="match status" value="1"/>
</dbReference>
<dbReference type="Pfam" id="PF10270">
    <property type="entry name" value="MMgT"/>
    <property type="match status" value="1"/>
</dbReference>
<dbReference type="PANTHER" id="PTHR28144">
    <property type="entry name" value="ER MEMBRANE PROTEIN COMPLEX SUBUNIT 5"/>
    <property type="match status" value="1"/>
</dbReference>
<dbReference type="EMBL" id="JAANBB010000286">
    <property type="protein sequence ID" value="KAF7544782.1"/>
    <property type="molecule type" value="Genomic_DNA"/>
</dbReference>
<dbReference type="OrthoDB" id="44756at2759"/>
<keyword evidence="4" id="KW-1133">Transmembrane helix</keyword>
<evidence type="ECO:0000256" key="6">
    <source>
        <dbReference type="PROSITE-ProRule" id="PRU00267"/>
    </source>
</evidence>
<keyword evidence="6" id="KW-0539">Nucleus</keyword>
<comment type="similarity">
    <text evidence="2">Belongs to the membrane magnesium transporter (TC 1.A.67) family.</text>
</comment>
<evidence type="ECO:0000313" key="10">
    <source>
        <dbReference type="Proteomes" id="UP000722485"/>
    </source>
</evidence>
<dbReference type="GO" id="GO:0003677">
    <property type="term" value="F:DNA binding"/>
    <property type="evidence" value="ECO:0007669"/>
    <property type="project" value="UniProtKB-UniRule"/>
</dbReference>
<dbReference type="GO" id="GO:0005634">
    <property type="term" value="C:nucleus"/>
    <property type="evidence" value="ECO:0007669"/>
    <property type="project" value="UniProtKB-UniRule"/>
</dbReference>
<sequence length="655" mass="71877">MEQPTPPSPAPSIDGYLQQPSGMSPSVNTSHPRGGVPLGSEFLGYPRLQPRHSGPGQEGDFVAHENSLCYSQKNITMSLAGYSAEQDAIHNAYGPLPGELGYSIHMPYTPEASPPTPCPAHLSIATRSGASIPKRSAMGKSLGTKGGRVQKRSRDQKHQDASSIVSKPLTQIAMDVPHLPVADIATFVNRSAEDRRLETSRNRKPGQIKRPMNAFMLYRKAYQEVAKTQCTKNNHQHVSKVCGAGWSLESTEVHEEFNEWARVERANHQQAHPGYKFTPSKTRKGRREDDVCNDIFSDAEDPDWGVTRGLPRNGPRRTGTRNISRLSETPSLTYEPAPEAMGDHAYQDLHAYATPGSSQLLPYNQADSSPYGPRVHQYPHTLGEMEPTMDSRHSSPNFEYPVAPLENGSGFVDNYYQELGLVTDPSLAVSFPTDRMCDGLPRSGMSLGVGEDLWQPQLGGPDLGMTIAEYGGASDHDAYLRGTQEDWRLEELAEDEQLRLVPKNPESTARNTTQPKHTMTWISRAVTVTGLVLLAHACYSAQEHSAIASASAQHAAAQQLSTHSLPIDISIEALAATLVVCLGLVLGSPKLRPIRWHEWAGKIEREGAAGFHSGNDDVDKDYQGNPFGVLETRPGFVDIRKQRRDFADWVKAGSK</sequence>
<dbReference type="Gene3D" id="1.10.30.10">
    <property type="entry name" value="High mobility group box domain"/>
    <property type="match status" value="1"/>
</dbReference>
<feature type="domain" description="HMG box" evidence="8">
    <location>
        <begin position="208"/>
        <end position="276"/>
    </location>
</feature>
<keyword evidence="3" id="KW-0812">Transmembrane</keyword>
<feature type="compositionally biased region" description="Pro residues" evidence="7">
    <location>
        <begin position="1"/>
        <end position="10"/>
    </location>
</feature>
<evidence type="ECO:0000256" key="1">
    <source>
        <dbReference type="ARBA" id="ARBA00004127"/>
    </source>
</evidence>
<evidence type="ECO:0000256" key="5">
    <source>
        <dbReference type="ARBA" id="ARBA00023136"/>
    </source>
</evidence>
<comment type="caution">
    <text evidence="9">The sequence shown here is derived from an EMBL/GenBank/DDBJ whole genome shotgun (WGS) entry which is preliminary data.</text>
</comment>
<reference evidence="9" key="1">
    <citation type="submission" date="2020-03" db="EMBL/GenBank/DDBJ databases">
        <title>Draft Genome Sequence of Cylindrodendrum hubeiense.</title>
        <authorList>
            <person name="Buettner E."/>
            <person name="Kellner H."/>
        </authorList>
    </citation>
    <scope>NUCLEOTIDE SEQUENCE</scope>
    <source>
        <strain evidence="9">IHI 201604</strain>
    </source>
</reference>
<evidence type="ECO:0000259" key="8">
    <source>
        <dbReference type="PROSITE" id="PS50118"/>
    </source>
</evidence>
<protein>
    <recommendedName>
        <fullName evidence="8">HMG box domain-containing protein</fullName>
    </recommendedName>
</protein>
<evidence type="ECO:0000256" key="3">
    <source>
        <dbReference type="ARBA" id="ARBA00022692"/>
    </source>
</evidence>
<feature type="region of interest" description="Disordered" evidence="7">
    <location>
        <begin position="134"/>
        <end position="166"/>
    </location>
</feature>
<keyword evidence="5" id="KW-0472">Membrane</keyword>
<accession>A0A9P5GZ09</accession>
<comment type="subcellular location">
    <subcellularLocation>
        <location evidence="1">Endomembrane system</location>
        <topology evidence="1">Multi-pass membrane protein</topology>
    </subcellularLocation>
</comment>
<evidence type="ECO:0000256" key="7">
    <source>
        <dbReference type="SAM" id="MobiDB-lite"/>
    </source>
</evidence>
<evidence type="ECO:0000256" key="4">
    <source>
        <dbReference type="ARBA" id="ARBA00022989"/>
    </source>
</evidence>
<feature type="region of interest" description="Disordered" evidence="7">
    <location>
        <begin position="294"/>
        <end position="328"/>
    </location>
</feature>
<organism evidence="9 10">
    <name type="scientific">Cylindrodendrum hubeiense</name>
    <dbReference type="NCBI Taxonomy" id="595255"/>
    <lineage>
        <taxon>Eukaryota</taxon>
        <taxon>Fungi</taxon>
        <taxon>Dikarya</taxon>
        <taxon>Ascomycota</taxon>
        <taxon>Pezizomycotina</taxon>
        <taxon>Sordariomycetes</taxon>
        <taxon>Hypocreomycetidae</taxon>
        <taxon>Hypocreales</taxon>
        <taxon>Nectriaceae</taxon>
        <taxon>Cylindrodendrum</taxon>
    </lineage>
</organism>
<evidence type="ECO:0000313" key="9">
    <source>
        <dbReference type="EMBL" id="KAF7544782.1"/>
    </source>
</evidence>
<dbReference type="InterPro" id="IPR018937">
    <property type="entry name" value="MMgT"/>
</dbReference>
<name>A0A9P5GZ09_9HYPO</name>
<feature type="region of interest" description="Disordered" evidence="7">
    <location>
        <begin position="1"/>
        <end position="57"/>
    </location>
</feature>
<dbReference type="InterPro" id="IPR009071">
    <property type="entry name" value="HMG_box_dom"/>
</dbReference>
<gene>
    <name evidence="9" type="ORF">G7Z17_g9685</name>
</gene>
<dbReference type="InterPro" id="IPR053279">
    <property type="entry name" value="EMC_subunit"/>
</dbReference>
<dbReference type="AlphaFoldDB" id="A0A9P5GZ09"/>
<feature type="DNA-binding region" description="HMG box" evidence="6">
    <location>
        <begin position="208"/>
        <end position="276"/>
    </location>
</feature>
<dbReference type="Pfam" id="PF00505">
    <property type="entry name" value="HMG_box"/>
    <property type="match status" value="1"/>
</dbReference>
<dbReference type="PROSITE" id="PS50118">
    <property type="entry name" value="HMG_BOX_2"/>
    <property type="match status" value="1"/>
</dbReference>
<feature type="compositionally biased region" description="Polar residues" evidence="7">
    <location>
        <begin position="18"/>
        <end position="31"/>
    </location>
</feature>
<dbReference type="CDD" id="cd01389">
    <property type="entry name" value="HMG-box_ROX1-like"/>
    <property type="match status" value="1"/>
</dbReference>
<dbReference type="SMART" id="SM00398">
    <property type="entry name" value="HMG"/>
    <property type="match status" value="1"/>
</dbReference>
<dbReference type="Proteomes" id="UP000722485">
    <property type="component" value="Unassembled WGS sequence"/>
</dbReference>
<dbReference type="GO" id="GO:0034975">
    <property type="term" value="P:protein folding in endoplasmic reticulum"/>
    <property type="evidence" value="ECO:0007669"/>
    <property type="project" value="TreeGrafter"/>
</dbReference>
<evidence type="ECO:0000256" key="2">
    <source>
        <dbReference type="ARBA" id="ARBA00006109"/>
    </source>
</evidence>
<keyword evidence="6" id="KW-0238">DNA-binding</keyword>
<proteinExistence type="inferred from homology"/>
<dbReference type="InterPro" id="IPR036910">
    <property type="entry name" value="HMG_box_dom_sf"/>
</dbReference>
<keyword evidence="10" id="KW-1185">Reference proteome</keyword>
<dbReference type="PANTHER" id="PTHR28144:SF1">
    <property type="entry name" value="ER MEMBRANE PROTEIN COMPLEX SUBUNIT 5"/>
    <property type="match status" value="1"/>
</dbReference>
<dbReference type="GO" id="GO:0072546">
    <property type="term" value="C:EMC complex"/>
    <property type="evidence" value="ECO:0007669"/>
    <property type="project" value="TreeGrafter"/>
</dbReference>